<accession>A0A5M8AQJ9</accession>
<dbReference type="Proteomes" id="UP000324324">
    <property type="component" value="Unassembled WGS sequence"/>
</dbReference>
<dbReference type="RefSeq" id="WP_150082891.1">
    <property type="nucleotide sequence ID" value="NZ_VWRN01000027.1"/>
</dbReference>
<evidence type="ECO:0000313" key="1">
    <source>
        <dbReference type="EMBL" id="KAA6126227.1"/>
    </source>
</evidence>
<protein>
    <recommendedName>
        <fullName evidence="3">PIN domain-containing protein</fullName>
    </recommendedName>
</protein>
<keyword evidence="2" id="KW-1185">Reference proteome</keyword>
<dbReference type="Pfam" id="PF11848">
    <property type="entry name" value="DUF3368"/>
    <property type="match status" value="1"/>
</dbReference>
<evidence type="ECO:0000313" key="2">
    <source>
        <dbReference type="Proteomes" id="UP000324324"/>
    </source>
</evidence>
<proteinExistence type="predicted"/>
<dbReference type="AlphaFoldDB" id="A0A5M8AQJ9"/>
<dbReference type="EMBL" id="VWRN01000027">
    <property type="protein sequence ID" value="KAA6126227.1"/>
    <property type="molecule type" value="Genomic_DNA"/>
</dbReference>
<sequence length="164" mass="17873">MIILVSDTSVLIDLERGGLLEASFSCGLTMIVPDLLYERELEAENGPLLRKLGLGVVALTPDEVAFAQRVRTERRKLSLPDCFALSCATRPNHVLVTGDGELRAEAISRLGKVYGLLWLLDQMASSGVLSSSQLHEGLSRIAAHPRCRLPQGEVRIRLSAWAPA</sequence>
<evidence type="ECO:0008006" key="3">
    <source>
        <dbReference type="Google" id="ProtNLM"/>
    </source>
</evidence>
<dbReference type="SUPFAM" id="SSF88723">
    <property type="entry name" value="PIN domain-like"/>
    <property type="match status" value="1"/>
</dbReference>
<dbReference type="Gene3D" id="3.40.50.1010">
    <property type="entry name" value="5'-nuclease"/>
    <property type="match status" value="1"/>
</dbReference>
<dbReference type="InterPro" id="IPR021799">
    <property type="entry name" value="PIN-like_prokaryotic"/>
</dbReference>
<reference evidence="1 2" key="1">
    <citation type="submission" date="2019-09" db="EMBL/GenBank/DDBJ databases">
        <title>Isolation of a novel species in the genus Cupriavidus from patients with sepsis using whole genome sequencing.</title>
        <authorList>
            <person name="Kweon O.J."/>
            <person name="Lee M.-K."/>
        </authorList>
    </citation>
    <scope>NUCLEOTIDE SEQUENCE [LARGE SCALE GENOMIC DNA]</scope>
    <source>
        <strain evidence="1 2">MKL-01</strain>
    </source>
</reference>
<gene>
    <name evidence="1" type="ORF">F1599_09665</name>
</gene>
<name>A0A5M8AQJ9_9BURK</name>
<dbReference type="InterPro" id="IPR029060">
    <property type="entry name" value="PIN-like_dom_sf"/>
</dbReference>
<comment type="caution">
    <text evidence="1">The sequence shown here is derived from an EMBL/GenBank/DDBJ whole genome shotgun (WGS) entry which is preliminary data.</text>
</comment>
<organism evidence="1 2">
    <name type="scientific">Cupriavidus cauae</name>
    <dbReference type="NCBI Taxonomy" id="2608999"/>
    <lineage>
        <taxon>Bacteria</taxon>
        <taxon>Pseudomonadati</taxon>
        <taxon>Pseudomonadota</taxon>
        <taxon>Betaproteobacteria</taxon>
        <taxon>Burkholderiales</taxon>
        <taxon>Burkholderiaceae</taxon>
        <taxon>Cupriavidus</taxon>
    </lineage>
</organism>